<accession>A0A1E8F020</accession>
<sequence>MIKKRVFTIIFAIVFSLIPNNKNIKSASINYKSIKSNYISRNNVNSKKYLDIKTYDKSNQSNHPKVIFVNKPWNGYRYWMSYTPYPFSKSQFENPSIVVSNDGVNWIVPKGLRQPLISPPYDAKFGGHYSDSNLVMNSNNNTMELWYRYNKGTKMYNPDGSIDYIYRVISKDGINWSKPQLVYSGKELCISPAIIYENNKYKMWYVTYMPRIKIRYRESVNGVLWSNCKDINIKYDKDCYPWHIDVTKTEIGYEMLISNYYKSFGNNILSYTLSKDGLNFNKTVDIIYPSKNINAWDNKMIYRSSLVKVNGFYKYTILR</sequence>
<reference evidence="1 2" key="1">
    <citation type="submission" date="2016-06" db="EMBL/GenBank/DDBJ databases">
        <title>Genome sequence of Clostridium acetireducens DSM 10703.</title>
        <authorList>
            <person name="Poehlein A."/>
            <person name="Fluechter S."/>
            <person name="Duerre P."/>
            <person name="Daniel R."/>
        </authorList>
    </citation>
    <scope>NUCLEOTIDE SEQUENCE [LARGE SCALE GENOMIC DNA]</scope>
    <source>
        <strain evidence="1 2">DSM 10703</strain>
    </source>
</reference>
<proteinExistence type="predicted"/>
<dbReference type="EMBL" id="LZFO01000008">
    <property type="protein sequence ID" value="OFI06774.1"/>
    <property type="molecule type" value="Genomic_DNA"/>
</dbReference>
<dbReference type="AlphaFoldDB" id="A0A1E8F020"/>
<comment type="caution">
    <text evidence="1">The sequence shown here is derived from an EMBL/GenBank/DDBJ whole genome shotgun (WGS) entry which is preliminary data.</text>
</comment>
<evidence type="ECO:0000313" key="1">
    <source>
        <dbReference type="EMBL" id="OFI06774.1"/>
    </source>
</evidence>
<organism evidence="1 2">
    <name type="scientific">Clostridium acetireducens DSM 10703</name>
    <dbReference type="NCBI Taxonomy" id="1121290"/>
    <lineage>
        <taxon>Bacteria</taxon>
        <taxon>Bacillati</taxon>
        <taxon>Bacillota</taxon>
        <taxon>Clostridia</taxon>
        <taxon>Eubacteriales</taxon>
        <taxon>Clostridiaceae</taxon>
        <taxon>Clostridium</taxon>
    </lineage>
</organism>
<name>A0A1E8F020_9CLOT</name>
<dbReference type="Proteomes" id="UP000175744">
    <property type="component" value="Unassembled WGS sequence"/>
</dbReference>
<dbReference type="OrthoDB" id="4410706at2"/>
<dbReference type="Gene3D" id="2.115.10.20">
    <property type="entry name" value="Glycosyl hydrolase domain, family 43"/>
    <property type="match status" value="1"/>
</dbReference>
<dbReference type="InterPro" id="IPR023296">
    <property type="entry name" value="Glyco_hydro_beta-prop_sf"/>
</dbReference>
<dbReference type="SUPFAM" id="SSF75005">
    <property type="entry name" value="Arabinanase/levansucrase/invertase"/>
    <property type="match status" value="1"/>
</dbReference>
<keyword evidence="2" id="KW-1185">Reference proteome</keyword>
<evidence type="ECO:0000313" key="2">
    <source>
        <dbReference type="Proteomes" id="UP000175744"/>
    </source>
</evidence>
<dbReference type="STRING" id="1121290.CLAOCE_07570"/>
<gene>
    <name evidence="1" type="ORF">CLOACE_07570</name>
</gene>
<protein>
    <submittedName>
        <fullName evidence="1">Uncharacterized protein</fullName>
    </submittedName>
</protein>
<dbReference type="RefSeq" id="WP_070109713.1">
    <property type="nucleotide sequence ID" value="NZ_LZFO01000008.1"/>
</dbReference>